<dbReference type="Pfam" id="PF04265">
    <property type="entry name" value="TPK_B1_binding"/>
    <property type="match status" value="1"/>
</dbReference>
<keyword evidence="4" id="KW-0067">ATP-binding</keyword>
<dbReference type="InterPro" id="IPR007373">
    <property type="entry name" value="Thiamin_PyroPKinase_B1-bd"/>
</dbReference>
<dbReference type="InterPro" id="IPR036759">
    <property type="entry name" value="TPK_catalytic_sf"/>
</dbReference>
<dbReference type="PANTHER" id="PTHR41299:SF1">
    <property type="entry name" value="THIAMINE PYROPHOSPHOKINASE"/>
    <property type="match status" value="1"/>
</dbReference>
<dbReference type="NCBIfam" id="TIGR01378">
    <property type="entry name" value="thi_PPkinase"/>
    <property type="match status" value="1"/>
</dbReference>
<dbReference type="SMART" id="SM00983">
    <property type="entry name" value="TPK_B1_binding"/>
    <property type="match status" value="1"/>
</dbReference>
<proteinExistence type="predicted"/>
<dbReference type="InterPro" id="IPR006282">
    <property type="entry name" value="Thi_PPkinase"/>
</dbReference>
<evidence type="ECO:0000313" key="8">
    <source>
        <dbReference type="Proteomes" id="UP001139365"/>
    </source>
</evidence>
<organism evidence="7 8">
    <name type="scientific">Candidatus Colimorpha enterica</name>
    <dbReference type="NCBI Taxonomy" id="3083063"/>
    <lineage>
        <taxon>Bacteria</taxon>
        <taxon>Pseudomonadati</taxon>
        <taxon>Bacteroidota</taxon>
        <taxon>Bacteroidia</taxon>
        <taxon>Bacteroidales</taxon>
        <taxon>Candidatus Colimorpha</taxon>
    </lineage>
</organism>
<evidence type="ECO:0000256" key="3">
    <source>
        <dbReference type="ARBA" id="ARBA00022777"/>
    </source>
</evidence>
<dbReference type="Proteomes" id="UP001139365">
    <property type="component" value="Unassembled WGS sequence"/>
</dbReference>
<feature type="domain" description="Thiamin pyrophosphokinase thiamin-binding" evidence="6">
    <location>
        <begin position="131"/>
        <end position="195"/>
    </location>
</feature>
<dbReference type="EC" id="2.7.6.2" evidence="5"/>
<comment type="caution">
    <text evidence="7">The sequence shown here is derived from an EMBL/GenBank/DDBJ whole genome shotgun (WGS) entry which is preliminary data.</text>
</comment>
<dbReference type="PANTHER" id="PTHR41299">
    <property type="entry name" value="THIAMINE PYROPHOSPHOKINASE"/>
    <property type="match status" value="1"/>
</dbReference>
<dbReference type="CDD" id="cd07995">
    <property type="entry name" value="TPK"/>
    <property type="match status" value="1"/>
</dbReference>
<evidence type="ECO:0000256" key="1">
    <source>
        <dbReference type="ARBA" id="ARBA00022679"/>
    </source>
</evidence>
<reference evidence="7 8" key="1">
    <citation type="submission" date="2022-03" db="EMBL/GenBank/DDBJ databases">
        <title>Metagenome-assembled genomes from swine fecal metagenomes.</title>
        <authorList>
            <person name="Holman D.B."/>
            <person name="Kommadath A."/>
        </authorList>
    </citation>
    <scope>NUCLEOTIDE SEQUENCE [LARGE SCALE GENOMIC DNA]</scope>
    <source>
        <strain evidence="7">SUG147</strain>
    </source>
</reference>
<dbReference type="Gene3D" id="3.40.50.10240">
    <property type="entry name" value="Thiamin pyrophosphokinase, catalytic domain"/>
    <property type="match status" value="1"/>
</dbReference>
<dbReference type="GO" id="GO:0009229">
    <property type="term" value="P:thiamine diphosphate biosynthetic process"/>
    <property type="evidence" value="ECO:0007669"/>
    <property type="project" value="InterPro"/>
</dbReference>
<dbReference type="GO" id="GO:0006772">
    <property type="term" value="P:thiamine metabolic process"/>
    <property type="evidence" value="ECO:0007669"/>
    <property type="project" value="UniProtKB-UniRule"/>
</dbReference>
<dbReference type="GO" id="GO:0005524">
    <property type="term" value="F:ATP binding"/>
    <property type="evidence" value="ECO:0007669"/>
    <property type="project" value="UniProtKB-KW"/>
</dbReference>
<keyword evidence="1 7" id="KW-0808">Transferase</keyword>
<name>A0AAE3K427_9BACT</name>
<dbReference type="AlphaFoldDB" id="A0AAE3K427"/>
<dbReference type="InterPro" id="IPR007371">
    <property type="entry name" value="TPK_catalytic"/>
</dbReference>
<dbReference type="Pfam" id="PF04263">
    <property type="entry name" value="TPK_catalytic"/>
    <property type="match status" value="1"/>
</dbReference>
<keyword evidence="2" id="KW-0547">Nucleotide-binding</keyword>
<dbReference type="GO" id="GO:0004788">
    <property type="term" value="F:thiamine diphosphokinase activity"/>
    <property type="evidence" value="ECO:0007669"/>
    <property type="project" value="UniProtKB-UniRule"/>
</dbReference>
<evidence type="ECO:0000259" key="6">
    <source>
        <dbReference type="SMART" id="SM00983"/>
    </source>
</evidence>
<sequence length="213" mass="22312">MCKECCIVAAGPSPSFIVPGAFVIAADGGLEKLREDGITPDLVMGDFDSLGENPTGDNVLTFPKEKDDTDTMLAIKEALRRGYEKIYISGAVGGRLDHTVANIQSLIFAVKLGAEAYLCGGEETVTVINSGSVKFREKPSGRISVFCLSDSATAVNISGLKYQAVGASLSNMFPIGVSNEFIGGEASVSLSSGILGIIWDGVPDDITVSPKRD</sequence>
<gene>
    <name evidence="7" type="ORF">MR241_02650</name>
</gene>
<dbReference type="EMBL" id="JALEMU010000045">
    <property type="protein sequence ID" value="MCI5755178.1"/>
    <property type="molecule type" value="Genomic_DNA"/>
</dbReference>
<dbReference type="SUPFAM" id="SSF63999">
    <property type="entry name" value="Thiamin pyrophosphokinase, catalytic domain"/>
    <property type="match status" value="1"/>
</dbReference>
<dbReference type="GO" id="GO:0030975">
    <property type="term" value="F:thiamine binding"/>
    <property type="evidence" value="ECO:0007669"/>
    <property type="project" value="InterPro"/>
</dbReference>
<accession>A0AAE3K427</accession>
<keyword evidence="3" id="KW-0418">Kinase</keyword>
<evidence type="ECO:0000313" key="7">
    <source>
        <dbReference type="EMBL" id="MCI5755178.1"/>
    </source>
</evidence>
<evidence type="ECO:0000256" key="2">
    <source>
        <dbReference type="ARBA" id="ARBA00022741"/>
    </source>
</evidence>
<dbReference type="InterPro" id="IPR053149">
    <property type="entry name" value="TPK"/>
</dbReference>
<evidence type="ECO:0000256" key="5">
    <source>
        <dbReference type="NCBIfam" id="TIGR01378"/>
    </source>
</evidence>
<protein>
    <recommendedName>
        <fullName evidence="5">Thiamine diphosphokinase</fullName>
        <ecNumber evidence="5">2.7.6.2</ecNumber>
    </recommendedName>
</protein>
<dbReference type="GO" id="GO:0016301">
    <property type="term" value="F:kinase activity"/>
    <property type="evidence" value="ECO:0007669"/>
    <property type="project" value="UniProtKB-KW"/>
</dbReference>
<evidence type="ECO:0000256" key="4">
    <source>
        <dbReference type="ARBA" id="ARBA00022840"/>
    </source>
</evidence>